<feature type="compositionally biased region" description="Basic residues" evidence="2">
    <location>
        <begin position="120"/>
        <end position="140"/>
    </location>
</feature>
<dbReference type="Pfam" id="PF00472">
    <property type="entry name" value="RF-1"/>
    <property type="match status" value="1"/>
</dbReference>
<accession>A0ABV7ME46</accession>
<comment type="caution">
    <text evidence="4">The sequence shown here is derived from an EMBL/GenBank/DDBJ whole genome shotgun (WGS) entry which is preliminary data.</text>
</comment>
<evidence type="ECO:0000313" key="5">
    <source>
        <dbReference type="Proteomes" id="UP001595607"/>
    </source>
</evidence>
<sequence length="140" mass="16246">MLYINDALAIQEHELEEQFIRASGPGGQNVNKVETAVQLRFDLSRNSSLREDQKERLRKIAGRRLTQDDVIVLEASANRSQNANRQEARRRLAQMIREALPRPKKRRPTRPTRGSVERRLKSKARRGQVKANRRPPSRDD</sequence>
<proteinExistence type="inferred from homology"/>
<evidence type="ECO:0000256" key="1">
    <source>
        <dbReference type="ARBA" id="ARBA00010835"/>
    </source>
</evidence>
<dbReference type="EMBL" id="JBHRVA010000003">
    <property type="protein sequence ID" value="MFC3303187.1"/>
    <property type="molecule type" value="Genomic_DNA"/>
</dbReference>
<reference evidence="5" key="1">
    <citation type="journal article" date="2019" name="Int. J. Syst. Evol. Microbiol.">
        <title>The Global Catalogue of Microorganisms (GCM) 10K type strain sequencing project: providing services to taxonomists for standard genome sequencing and annotation.</title>
        <authorList>
            <consortium name="The Broad Institute Genomics Platform"/>
            <consortium name="The Broad Institute Genome Sequencing Center for Infectious Disease"/>
            <person name="Wu L."/>
            <person name="Ma J."/>
        </authorList>
    </citation>
    <scope>NUCLEOTIDE SEQUENCE [LARGE SCALE GENOMIC DNA]</scope>
    <source>
        <strain evidence="5">KCTC 22245</strain>
    </source>
</reference>
<organism evidence="4 5">
    <name type="scientific">Parvularcula lutaonensis</name>
    <dbReference type="NCBI Taxonomy" id="491923"/>
    <lineage>
        <taxon>Bacteria</taxon>
        <taxon>Pseudomonadati</taxon>
        <taxon>Pseudomonadota</taxon>
        <taxon>Alphaproteobacteria</taxon>
        <taxon>Parvularculales</taxon>
        <taxon>Parvularculaceae</taxon>
        <taxon>Parvularcula</taxon>
    </lineage>
</organism>
<feature type="domain" description="Prokaryotic-type class I peptide chain release factors" evidence="3">
    <location>
        <begin position="21"/>
        <end position="37"/>
    </location>
</feature>
<dbReference type="InterPro" id="IPR000352">
    <property type="entry name" value="Pep_chain_release_fac_I"/>
</dbReference>
<keyword evidence="4" id="KW-0378">Hydrolase</keyword>
<dbReference type="PROSITE" id="PS00745">
    <property type="entry name" value="RF_PROK_I"/>
    <property type="match status" value="1"/>
</dbReference>
<name>A0ABV7ME46_9PROT</name>
<dbReference type="InterPro" id="IPR045853">
    <property type="entry name" value="Pep_chain_release_fac_I_sf"/>
</dbReference>
<dbReference type="Proteomes" id="UP001595607">
    <property type="component" value="Unassembled WGS sequence"/>
</dbReference>
<dbReference type="PANTHER" id="PTHR47814">
    <property type="entry name" value="PEPTIDYL-TRNA HYDROLASE ARFB"/>
    <property type="match status" value="1"/>
</dbReference>
<dbReference type="GO" id="GO:0004045">
    <property type="term" value="F:peptidyl-tRNA hydrolase activity"/>
    <property type="evidence" value="ECO:0007669"/>
    <property type="project" value="UniProtKB-EC"/>
</dbReference>
<keyword evidence="5" id="KW-1185">Reference proteome</keyword>
<dbReference type="RefSeq" id="WP_189575491.1">
    <property type="nucleotide sequence ID" value="NZ_BMXU01000002.1"/>
</dbReference>
<dbReference type="EC" id="3.1.1.29" evidence="4"/>
<dbReference type="SUPFAM" id="SSF75620">
    <property type="entry name" value="Release factor"/>
    <property type="match status" value="1"/>
</dbReference>
<dbReference type="Gene3D" id="3.30.160.20">
    <property type="match status" value="1"/>
</dbReference>
<evidence type="ECO:0000256" key="2">
    <source>
        <dbReference type="SAM" id="MobiDB-lite"/>
    </source>
</evidence>
<dbReference type="NCBIfam" id="NF006718">
    <property type="entry name" value="PRK09256.1"/>
    <property type="match status" value="1"/>
</dbReference>
<evidence type="ECO:0000259" key="3">
    <source>
        <dbReference type="PROSITE" id="PS00745"/>
    </source>
</evidence>
<evidence type="ECO:0000313" key="4">
    <source>
        <dbReference type="EMBL" id="MFC3303187.1"/>
    </source>
</evidence>
<comment type="similarity">
    <text evidence="1">Belongs to the prokaryotic/mitochondrial release factor family.</text>
</comment>
<gene>
    <name evidence="4" type="primary">arfB</name>
    <name evidence="4" type="ORF">ACFONP_10640</name>
</gene>
<feature type="region of interest" description="Disordered" evidence="2">
    <location>
        <begin position="75"/>
        <end position="140"/>
    </location>
</feature>
<dbReference type="PANTHER" id="PTHR47814:SF1">
    <property type="entry name" value="PEPTIDYL-TRNA HYDROLASE ARFB"/>
    <property type="match status" value="1"/>
</dbReference>
<protein>
    <submittedName>
        <fullName evidence="4">Alternative ribosome rescue aminoacyl-tRNA hydrolase ArfB</fullName>
        <ecNumber evidence="4">3.1.1.29</ecNumber>
    </submittedName>
</protein>